<evidence type="ECO:0000259" key="4">
    <source>
        <dbReference type="PROSITE" id="PS50048"/>
    </source>
</evidence>
<dbReference type="GeneID" id="92013062"/>
<dbReference type="CDD" id="cd12148">
    <property type="entry name" value="fungal_TF_MHR"/>
    <property type="match status" value="1"/>
</dbReference>
<evidence type="ECO:0000256" key="3">
    <source>
        <dbReference type="SAM" id="MobiDB-lite"/>
    </source>
</evidence>
<dbReference type="Pfam" id="PF00172">
    <property type="entry name" value="Zn_clus"/>
    <property type="match status" value="1"/>
</dbReference>
<dbReference type="EMBL" id="JAJVCZ030000009">
    <property type="protein sequence ID" value="KAL0256582.1"/>
    <property type="molecule type" value="Genomic_DNA"/>
</dbReference>
<feature type="compositionally biased region" description="Pro residues" evidence="3">
    <location>
        <begin position="125"/>
        <end position="136"/>
    </location>
</feature>
<keyword evidence="2" id="KW-0539">Nucleus</keyword>
<dbReference type="Proteomes" id="UP001430584">
    <property type="component" value="Unassembled WGS sequence"/>
</dbReference>
<dbReference type="InterPro" id="IPR050987">
    <property type="entry name" value="AtrR-like"/>
</dbReference>
<dbReference type="InterPro" id="IPR007219">
    <property type="entry name" value="XnlR_reg_dom"/>
</dbReference>
<organism evidence="5 6">
    <name type="scientific">Diplodia seriata</name>
    <dbReference type="NCBI Taxonomy" id="420778"/>
    <lineage>
        <taxon>Eukaryota</taxon>
        <taxon>Fungi</taxon>
        <taxon>Dikarya</taxon>
        <taxon>Ascomycota</taxon>
        <taxon>Pezizomycotina</taxon>
        <taxon>Dothideomycetes</taxon>
        <taxon>Dothideomycetes incertae sedis</taxon>
        <taxon>Botryosphaeriales</taxon>
        <taxon>Botryosphaeriaceae</taxon>
        <taxon>Diplodia</taxon>
    </lineage>
</organism>
<dbReference type="SMART" id="SM00066">
    <property type="entry name" value="GAL4"/>
    <property type="match status" value="1"/>
</dbReference>
<keyword evidence="1" id="KW-0479">Metal-binding</keyword>
<dbReference type="SMART" id="SM00906">
    <property type="entry name" value="Fungal_trans"/>
    <property type="match status" value="1"/>
</dbReference>
<keyword evidence="6" id="KW-1185">Reference proteome</keyword>
<dbReference type="PROSITE" id="PS50048">
    <property type="entry name" value="ZN2_CY6_FUNGAL_2"/>
    <property type="match status" value="1"/>
</dbReference>
<feature type="region of interest" description="Disordered" evidence="3">
    <location>
        <begin position="118"/>
        <end position="177"/>
    </location>
</feature>
<evidence type="ECO:0000313" key="6">
    <source>
        <dbReference type="Proteomes" id="UP001430584"/>
    </source>
</evidence>
<dbReference type="SUPFAM" id="SSF57701">
    <property type="entry name" value="Zn2/Cys6 DNA-binding domain"/>
    <property type="match status" value="1"/>
</dbReference>
<feature type="region of interest" description="Disordered" evidence="3">
    <location>
        <begin position="740"/>
        <end position="775"/>
    </location>
</feature>
<dbReference type="CDD" id="cd00067">
    <property type="entry name" value="GAL4"/>
    <property type="match status" value="1"/>
</dbReference>
<gene>
    <name evidence="5" type="ORF">SLS55_008977</name>
</gene>
<dbReference type="InterPro" id="IPR036864">
    <property type="entry name" value="Zn2-C6_fun-type_DNA-bd_sf"/>
</dbReference>
<dbReference type="RefSeq" id="XP_066629611.1">
    <property type="nucleotide sequence ID" value="XM_066780382.1"/>
</dbReference>
<comment type="caution">
    <text evidence="5">The sequence shown here is derived from an EMBL/GenBank/DDBJ whole genome shotgun (WGS) entry which is preliminary data.</text>
</comment>
<name>A0ABR3C7F4_9PEZI</name>
<feature type="region of interest" description="Disordered" evidence="3">
    <location>
        <begin position="1"/>
        <end position="46"/>
    </location>
</feature>
<sequence length="940" mass="103833">MPAKRPPPSGATPTGTPKHPKTEHQSSDDFSSSVKKKLSASTRTGQACDRCKVRKIRCDGRPGGCSPCVQNNTECKTTDRITGRATTRGHTEQLEYENNQLKGAVYALQQQLKEIGVEPRLPSGSQPPPSFTPSPLPTQTSSWPNGLANDSQTWGSTPPAPSAASLSGSTYPHMADTNGSMRDGEAAHFRGPNLPTFRAGLHGDNYLGVSSANSVLSPIKGTSLSFFGMEIDLNDFVPDDVEDLSNPVSYQHFLAVALNAPGCPRPKKEELPASYSECATYATWYFRGLHPYAPVLYKPHFMDLLSRVYSDPGYQMTPAEEVQVQMVLAFIKYQFSARNGNAESLKQAHAHYRYALSFFYTLVNSHTIADVQALVMICLHLRNFPKPSATWLMSSMTFMISVELGLHRSAKAWTDLGPKRDPVEIETRKRVFWVLHGLYVALCGRLGRPMPLRMEDIDVEFPEPIHDYLPSETNLSEFRKCSFHVGLQVIRITTIHSEMYSTIHAVRQNPEFYITHLRRLEDEHRKWREQIPMELREGSRADSEDYIFSLYVQFWDHELNLMLHHPAMCRSRDSELMNSNMTICLQATTKMVRCLDELRKYKCLDAPWVNCTAYLAAMLTTLFVYSHRKDEITSSEMAKLKSEMDMWCMIMDECGTILGKAQDSDGSGKRLEKACRSIIDHTLSNINHHLAKKTASAASAVAANVLKTEPDVSPRQEPTATTPYPNANTYATAYSHTVNGHANVHKPSTGGYLPPEDHSVPQSSNHYPAVPAQYSYPDRSQTGMPSYQNGTSGYDQTQYSVPGSDMNAVHAAAAASTATHDSSAAFTYPPGGHGSFGQSQNQSDAWRQWMMSNVGPQDYHHASTLMALGHTNGRDNAVSTGPEDNPGMAADMHAIAVNGLQSPHPAVSAAAVAQAAHSQAQLWPLMLFDIGQQGGPNVTQ</sequence>
<dbReference type="Pfam" id="PF04082">
    <property type="entry name" value="Fungal_trans"/>
    <property type="match status" value="1"/>
</dbReference>
<dbReference type="PANTHER" id="PTHR46910:SF4">
    <property type="entry name" value="ZN(2)-C6 FUNGAL-TYPE DOMAIN-CONTAINING PROTEIN"/>
    <property type="match status" value="1"/>
</dbReference>
<evidence type="ECO:0000256" key="2">
    <source>
        <dbReference type="ARBA" id="ARBA00023242"/>
    </source>
</evidence>
<evidence type="ECO:0000256" key="1">
    <source>
        <dbReference type="ARBA" id="ARBA00022723"/>
    </source>
</evidence>
<dbReference type="Gene3D" id="4.10.240.10">
    <property type="entry name" value="Zn(2)-C6 fungal-type DNA-binding domain"/>
    <property type="match status" value="1"/>
</dbReference>
<feature type="domain" description="Zn(2)-C6 fungal-type" evidence="4">
    <location>
        <begin position="47"/>
        <end position="77"/>
    </location>
</feature>
<proteinExistence type="predicted"/>
<dbReference type="PANTHER" id="PTHR46910">
    <property type="entry name" value="TRANSCRIPTION FACTOR PDR1"/>
    <property type="match status" value="1"/>
</dbReference>
<dbReference type="InterPro" id="IPR001138">
    <property type="entry name" value="Zn2Cys6_DnaBD"/>
</dbReference>
<protein>
    <recommendedName>
        <fullName evidence="4">Zn(2)-C6 fungal-type domain-containing protein</fullName>
    </recommendedName>
</protein>
<accession>A0ABR3C7F4</accession>
<reference evidence="5 6" key="1">
    <citation type="submission" date="2024-02" db="EMBL/GenBank/DDBJ databases">
        <title>De novo assembly and annotation of 12 fungi associated with fruit tree decline syndrome in Ontario, Canada.</title>
        <authorList>
            <person name="Sulman M."/>
            <person name="Ellouze W."/>
            <person name="Ilyukhin E."/>
        </authorList>
    </citation>
    <scope>NUCLEOTIDE SEQUENCE [LARGE SCALE GENOMIC DNA]</scope>
    <source>
        <strain evidence="5 6">FDS-637</strain>
    </source>
</reference>
<dbReference type="PROSITE" id="PS00463">
    <property type="entry name" value="ZN2_CY6_FUNGAL_1"/>
    <property type="match status" value="1"/>
</dbReference>
<evidence type="ECO:0000313" key="5">
    <source>
        <dbReference type="EMBL" id="KAL0256582.1"/>
    </source>
</evidence>
<feature type="compositionally biased region" description="Pro residues" evidence="3">
    <location>
        <begin position="1"/>
        <end position="10"/>
    </location>
</feature>